<organism evidence="1 2">
    <name type="scientific">Photobacterium aphoticum</name>
    <dbReference type="NCBI Taxonomy" id="754436"/>
    <lineage>
        <taxon>Bacteria</taxon>
        <taxon>Pseudomonadati</taxon>
        <taxon>Pseudomonadota</taxon>
        <taxon>Gammaproteobacteria</taxon>
        <taxon>Vibrionales</taxon>
        <taxon>Vibrionaceae</taxon>
        <taxon>Photobacterium</taxon>
    </lineage>
</organism>
<name>A0A0J1GIQ1_9GAMM</name>
<dbReference type="EMBL" id="LDOV01000032">
    <property type="protein sequence ID" value="KLU99373.1"/>
    <property type="molecule type" value="Genomic_DNA"/>
</dbReference>
<dbReference type="InterPro" id="IPR046170">
    <property type="entry name" value="DUF6172"/>
</dbReference>
<reference evidence="1 2" key="1">
    <citation type="submission" date="2015-05" db="EMBL/GenBank/DDBJ databases">
        <title>Photobacterium galathea sp. nov.</title>
        <authorList>
            <person name="Machado H."/>
            <person name="Gram L."/>
        </authorList>
    </citation>
    <scope>NUCLEOTIDE SEQUENCE [LARGE SCALE GENOMIC DNA]</scope>
    <source>
        <strain evidence="1 2">DSM 25995</strain>
    </source>
</reference>
<dbReference type="Proteomes" id="UP000036426">
    <property type="component" value="Unassembled WGS sequence"/>
</dbReference>
<dbReference type="AlphaFoldDB" id="A0A0J1GIQ1"/>
<evidence type="ECO:0000313" key="2">
    <source>
        <dbReference type="Proteomes" id="UP000036426"/>
    </source>
</evidence>
<gene>
    <name evidence="1" type="ORF">ABT58_17825</name>
</gene>
<evidence type="ECO:0000313" key="1">
    <source>
        <dbReference type="EMBL" id="KLU99373.1"/>
    </source>
</evidence>
<comment type="caution">
    <text evidence="1">The sequence shown here is derived from an EMBL/GenBank/DDBJ whole genome shotgun (WGS) entry which is preliminary data.</text>
</comment>
<sequence>MKKTFALTHPKKAVPRVVDAVKFEVKKYLKRERNKKLPAGADFWDFDCRFGHTEQEAKEIHVKEINKRIDEVAALELTSFYLEILAKPAARQKKAQADDDFDFE</sequence>
<dbReference type="OrthoDB" id="9794656at2"/>
<accession>A0A0J1GIQ1</accession>
<dbReference type="Pfam" id="PF19669">
    <property type="entry name" value="DUF6172"/>
    <property type="match status" value="1"/>
</dbReference>
<keyword evidence="2" id="KW-1185">Reference proteome</keyword>
<dbReference type="PATRIC" id="fig|754436.4.peg.3776"/>
<proteinExistence type="predicted"/>
<dbReference type="RefSeq" id="WP_047875798.1">
    <property type="nucleotide sequence ID" value="NZ_BMYC01000026.1"/>
</dbReference>
<protein>
    <submittedName>
        <fullName evidence="1">Uncharacterized protein</fullName>
    </submittedName>
</protein>